<evidence type="ECO:0000259" key="5">
    <source>
        <dbReference type="PROSITE" id="PS01124"/>
    </source>
</evidence>
<name>A0A844XD61_9SPHN</name>
<reference evidence="6 7" key="1">
    <citation type="submission" date="2019-12" db="EMBL/GenBank/DDBJ databases">
        <authorList>
            <person name="Lee S.D."/>
        </authorList>
    </citation>
    <scope>NUCLEOTIDE SEQUENCE [LARGE SCALE GENOMIC DNA]</scope>
    <source>
        <strain evidence="6 7">GH3-10</strain>
    </source>
</reference>
<dbReference type="Proteomes" id="UP000461409">
    <property type="component" value="Unassembled WGS sequence"/>
</dbReference>
<dbReference type="InterPro" id="IPR018060">
    <property type="entry name" value="HTH_AraC"/>
</dbReference>
<evidence type="ECO:0000256" key="4">
    <source>
        <dbReference type="SAM" id="MobiDB-lite"/>
    </source>
</evidence>
<dbReference type="InterPro" id="IPR009057">
    <property type="entry name" value="Homeodomain-like_sf"/>
</dbReference>
<comment type="caution">
    <text evidence="6">The sequence shown here is derived from an EMBL/GenBank/DDBJ whole genome shotgun (WGS) entry which is preliminary data.</text>
</comment>
<feature type="region of interest" description="Disordered" evidence="4">
    <location>
        <begin position="1"/>
        <end position="33"/>
    </location>
</feature>
<dbReference type="InterPro" id="IPR018062">
    <property type="entry name" value="HTH_AraC-typ_CS"/>
</dbReference>
<gene>
    <name evidence="6" type="ORF">GRF63_07610</name>
</gene>
<keyword evidence="1" id="KW-0805">Transcription regulation</keyword>
<evidence type="ECO:0000313" key="6">
    <source>
        <dbReference type="EMBL" id="MWV27770.1"/>
    </source>
</evidence>
<keyword evidence="2" id="KW-0238">DNA-binding</keyword>
<dbReference type="GO" id="GO:0043565">
    <property type="term" value="F:sequence-specific DNA binding"/>
    <property type="evidence" value="ECO:0007669"/>
    <property type="project" value="InterPro"/>
</dbReference>
<evidence type="ECO:0000256" key="3">
    <source>
        <dbReference type="ARBA" id="ARBA00023163"/>
    </source>
</evidence>
<reference evidence="6 7" key="2">
    <citation type="submission" date="2020-02" db="EMBL/GenBank/DDBJ databases">
        <title>Erythrobacter dongmakensis sp. nov., isolated from a tidal mudflat.</title>
        <authorList>
            <person name="Kim I.S."/>
        </authorList>
    </citation>
    <scope>NUCLEOTIDE SEQUENCE [LARGE SCALE GENOMIC DNA]</scope>
    <source>
        <strain evidence="6 7">GH3-10</strain>
    </source>
</reference>
<dbReference type="PANTHER" id="PTHR46796">
    <property type="entry name" value="HTH-TYPE TRANSCRIPTIONAL ACTIVATOR RHAS-RELATED"/>
    <property type="match status" value="1"/>
</dbReference>
<dbReference type="Pfam" id="PF12833">
    <property type="entry name" value="HTH_18"/>
    <property type="match status" value="1"/>
</dbReference>
<protein>
    <submittedName>
        <fullName evidence="6">Helix-turn-helix domain-containing protein</fullName>
    </submittedName>
</protein>
<dbReference type="RefSeq" id="WP_160485448.1">
    <property type="nucleotide sequence ID" value="NZ_WUBR01000002.1"/>
</dbReference>
<dbReference type="SUPFAM" id="SSF46689">
    <property type="entry name" value="Homeodomain-like"/>
    <property type="match status" value="2"/>
</dbReference>
<evidence type="ECO:0000313" key="7">
    <source>
        <dbReference type="Proteomes" id="UP000461409"/>
    </source>
</evidence>
<dbReference type="GO" id="GO:0003700">
    <property type="term" value="F:DNA-binding transcription factor activity"/>
    <property type="evidence" value="ECO:0007669"/>
    <property type="project" value="InterPro"/>
</dbReference>
<keyword evidence="3" id="KW-0804">Transcription</keyword>
<organism evidence="6 7">
    <name type="scientific">Aurantiacibacter rhizosphaerae</name>
    <dbReference type="NCBI Taxonomy" id="2691582"/>
    <lineage>
        <taxon>Bacteria</taxon>
        <taxon>Pseudomonadati</taxon>
        <taxon>Pseudomonadota</taxon>
        <taxon>Alphaproteobacteria</taxon>
        <taxon>Sphingomonadales</taxon>
        <taxon>Erythrobacteraceae</taxon>
        <taxon>Aurantiacibacter</taxon>
    </lineage>
</organism>
<evidence type="ECO:0000256" key="2">
    <source>
        <dbReference type="ARBA" id="ARBA00023125"/>
    </source>
</evidence>
<keyword evidence="7" id="KW-1185">Reference proteome</keyword>
<dbReference type="EMBL" id="WUBR01000002">
    <property type="protein sequence ID" value="MWV27770.1"/>
    <property type="molecule type" value="Genomic_DNA"/>
</dbReference>
<feature type="domain" description="HTH araC/xylS-type" evidence="5">
    <location>
        <begin position="231"/>
        <end position="328"/>
    </location>
</feature>
<accession>A0A844XD61</accession>
<dbReference type="InterPro" id="IPR050204">
    <property type="entry name" value="AraC_XylS_family_regulators"/>
</dbReference>
<dbReference type="PROSITE" id="PS00041">
    <property type="entry name" value="HTH_ARAC_FAMILY_1"/>
    <property type="match status" value="1"/>
</dbReference>
<dbReference type="PANTHER" id="PTHR46796:SF6">
    <property type="entry name" value="ARAC SUBFAMILY"/>
    <property type="match status" value="1"/>
</dbReference>
<dbReference type="Gene3D" id="1.10.10.60">
    <property type="entry name" value="Homeodomain-like"/>
    <property type="match status" value="1"/>
</dbReference>
<dbReference type="AlphaFoldDB" id="A0A844XD61"/>
<dbReference type="PROSITE" id="PS01124">
    <property type="entry name" value="HTH_ARAC_FAMILY_2"/>
    <property type="match status" value="1"/>
</dbReference>
<sequence>MSASVQTASRPAPLQPGNAPHHRMENVSFAPQTRSRLETEVRFRKLLTGAQVNPLDGINLVASSRALNWEGMKLEVGVSRGLDVEDLVVDGHYLVLNLGEETIELETKRDDEWVSASLPPKSFWINTEGHPFSLRHSSHTYFATCLIDGGYLDNRVGHHCALQNVCGASDRLLASLMEAMIACLFEQQADEKTRQLSNEIIGNFLDALAMRFGKRVGACVNKGGIAPSQLRALKSWAESRLDQSLSVADMAARVELSSAHFSREFKRSTGTTPWRFIIDLRLKKARHAIYSGYSVGEAAAVAGFSDQAHLTRAFKQSYGLPPATFLRSCGRSSRHTLVDGN</sequence>
<dbReference type="SMART" id="SM00342">
    <property type="entry name" value="HTH_ARAC"/>
    <property type="match status" value="1"/>
</dbReference>
<proteinExistence type="predicted"/>
<evidence type="ECO:0000256" key="1">
    <source>
        <dbReference type="ARBA" id="ARBA00023015"/>
    </source>
</evidence>